<dbReference type="EMBL" id="CAJVQA010006654">
    <property type="protein sequence ID" value="CAG8644304.1"/>
    <property type="molecule type" value="Genomic_DNA"/>
</dbReference>
<evidence type="ECO:0000313" key="2">
    <source>
        <dbReference type="EMBL" id="CAG8644304.1"/>
    </source>
</evidence>
<accession>A0A9N9DKM1</accession>
<feature type="region of interest" description="Disordered" evidence="1">
    <location>
        <begin position="64"/>
        <end position="91"/>
    </location>
</feature>
<keyword evidence="3" id="KW-1185">Reference proteome</keyword>
<evidence type="ECO:0000256" key="1">
    <source>
        <dbReference type="SAM" id="MobiDB-lite"/>
    </source>
</evidence>
<gene>
    <name evidence="2" type="ORF">CPELLU_LOCUS9011</name>
</gene>
<dbReference type="AlphaFoldDB" id="A0A9N9DKM1"/>
<name>A0A9N9DKM1_9GLOM</name>
<sequence>MFAKMFGPAYIKTYTLNMIINAYKATGIWSFNPNTINPDSSLKNENKILKEELETFKNPRIYTSIKRNEQVSKEQNEKHKMKKRSSSPKMS</sequence>
<feature type="compositionally biased region" description="Basic and acidic residues" evidence="1">
    <location>
        <begin position="66"/>
        <end position="78"/>
    </location>
</feature>
<feature type="compositionally biased region" description="Basic residues" evidence="1">
    <location>
        <begin position="79"/>
        <end position="91"/>
    </location>
</feature>
<protein>
    <submittedName>
        <fullName evidence="2">7708_t:CDS:1</fullName>
    </submittedName>
</protein>
<dbReference type="OrthoDB" id="4327074at2759"/>
<dbReference type="Proteomes" id="UP000789759">
    <property type="component" value="Unassembled WGS sequence"/>
</dbReference>
<comment type="caution">
    <text evidence="2">The sequence shown here is derived from an EMBL/GenBank/DDBJ whole genome shotgun (WGS) entry which is preliminary data.</text>
</comment>
<organism evidence="2 3">
    <name type="scientific">Cetraspora pellucida</name>
    <dbReference type="NCBI Taxonomy" id="1433469"/>
    <lineage>
        <taxon>Eukaryota</taxon>
        <taxon>Fungi</taxon>
        <taxon>Fungi incertae sedis</taxon>
        <taxon>Mucoromycota</taxon>
        <taxon>Glomeromycotina</taxon>
        <taxon>Glomeromycetes</taxon>
        <taxon>Diversisporales</taxon>
        <taxon>Gigasporaceae</taxon>
        <taxon>Cetraspora</taxon>
    </lineage>
</organism>
<proteinExistence type="predicted"/>
<evidence type="ECO:0000313" key="3">
    <source>
        <dbReference type="Proteomes" id="UP000789759"/>
    </source>
</evidence>
<reference evidence="2" key="1">
    <citation type="submission" date="2021-06" db="EMBL/GenBank/DDBJ databases">
        <authorList>
            <person name="Kallberg Y."/>
            <person name="Tangrot J."/>
            <person name="Rosling A."/>
        </authorList>
    </citation>
    <scope>NUCLEOTIDE SEQUENCE</scope>
    <source>
        <strain evidence="2">FL966</strain>
    </source>
</reference>